<reference evidence="6 7" key="1">
    <citation type="submission" date="2019-03" db="EMBL/GenBank/DDBJ databases">
        <title>Arenimonas daejeonensis sp. nov., isolated from compost.</title>
        <authorList>
            <person name="Jeon C.O."/>
        </authorList>
    </citation>
    <scope>NUCLEOTIDE SEQUENCE [LARGE SCALE GENOMIC DNA]</scope>
    <source>
        <strain evidence="6 7">R29</strain>
    </source>
</reference>
<dbReference type="Pfam" id="PF12833">
    <property type="entry name" value="HTH_18"/>
    <property type="match status" value="1"/>
</dbReference>
<dbReference type="AlphaFoldDB" id="A0A5C4RQN1"/>
<accession>A0A5C4RQN1</accession>
<dbReference type="SMART" id="SM00342">
    <property type="entry name" value="HTH_ARAC"/>
    <property type="match status" value="1"/>
</dbReference>
<dbReference type="GO" id="GO:0003700">
    <property type="term" value="F:DNA-binding transcription factor activity"/>
    <property type="evidence" value="ECO:0007669"/>
    <property type="project" value="InterPro"/>
</dbReference>
<proteinExistence type="predicted"/>
<evidence type="ECO:0000313" key="7">
    <source>
        <dbReference type="Proteomes" id="UP000305760"/>
    </source>
</evidence>
<dbReference type="InterPro" id="IPR050204">
    <property type="entry name" value="AraC_XylS_family_regulators"/>
</dbReference>
<feature type="domain" description="HTH araC/xylS-type" evidence="5">
    <location>
        <begin position="173"/>
        <end position="271"/>
    </location>
</feature>
<dbReference type="Gene3D" id="1.10.10.60">
    <property type="entry name" value="Homeodomain-like"/>
    <property type="match status" value="2"/>
</dbReference>
<dbReference type="InterPro" id="IPR018060">
    <property type="entry name" value="HTH_AraC"/>
</dbReference>
<dbReference type="PROSITE" id="PS01124">
    <property type="entry name" value="HTH_ARAC_FAMILY_2"/>
    <property type="match status" value="1"/>
</dbReference>
<keyword evidence="7" id="KW-1185">Reference proteome</keyword>
<evidence type="ECO:0000256" key="2">
    <source>
        <dbReference type="ARBA" id="ARBA00023125"/>
    </source>
</evidence>
<dbReference type="RefSeq" id="WP_139449528.1">
    <property type="nucleotide sequence ID" value="NZ_SMDR01000003.1"/>
</dbReference>
<dbReference type="Proteomes" id="UP000305760">
    <property type="component" value="Unassembled WGS sequence"/>
</dbReference>
<evidence type="ECO:0000259" key="5">
    <source>
        <dbReference type="PROSITE" id="PS01124"/>
    </source>
</evidence>
<keyword evidence="1" id="KW-0805">Transcription regulation</keyword>
<dbReference type="SUPFAM" id="SSF46689">
    <property type="entry name" value="Homeodomain-like"/>
    <property type="match status" value="2"/>
</dbReference>
<evidence type="ECO:0000313" key="6">
    <source>
        <dbReference type="EMBL" id="TNJ33249.1"/>
    </source>
</evidence>
<dbReference type="OrthoDB" id="6053579at2"/>
<organism evidence="6 7">
    <name type="scientific">Arenimonas terrae</name>
    <dbReference type="NCBI Taxonomy" id="2546226"/>
    <lineage>
        <taxon>Bacteria</taxon>
        <taxon>Pseudomonadati</taxon>
        <taxon>Pseudomonadota</taxon>
        <taxon>Gammaproteobacteria</taxon>
        <taxon>Lysobacterales</taxon>
        <taxon>Lysobacteraceae</taxon>
        <taxon>Arenimonas</taxon>
    </lineage>
</organism>
<name>A0A5C4RQN1_9GAMM</name>
<dbReference type="EMBL" id="SMDR01000003">
    <property type="protein sequence ID" value="TNJ33249.1"/>
    <property type="molecule type" value="Genomic_DNA"/>
</dbReference>
<keyword evidence="3" id="KW-0804">Transcription</keyword>
<keyword evidence="2" id="KW-0238">DNA-binding</keyword>
<comment type="caution">
    <text evidence="6">The sequence shown here is derived from an EMBL/GenBank/DDBJ whole genome shotgun (WGS) entry which is preliminary data.</text>
</comment>
<evidence type="ECO:0000256" key="3">
    <source>
        <dbReference type="ARBA" id="ARBA00023163"/>
    </source>
</evidence>
<dbReference type="PANTHER" id="PTHR46796">
    <property type="entry name" value="HTH-TYPE TRANSCRIPTIONAL ACTIVATOR RHAS-RELATED"/>
    <property type="match status" value="1"/>
</dbReference>
<dbReference type="GO" id="GO:0043565">
    <property type="term" value="F:sequence-specific DNA binding"/>
    <property type="evidence" value="ECO:0007669"/>
    <property type="project" value="InterPro"/>
</dbReference>
<protein>
    <submittedName>
        <fullName evidence="6">AraC family transcriptional regulator</fullName>
    </submittedName>
</protein>
<evidence type="ECO:0000256" key="4">
    <source>
        <dbReference type="SAM" id="MobiDB-lite"/>
    </source>
</evidence>
<sequence length="297" mass="33041">MELGRSKLMSLAGSGSRSPDIAWAVAGRNESELDGTGGELSIWLQVRRGGHLRAREGQFALDPGEWLVLDRSPSQKILGNSLGVLIGVVLSGRWARQARELGIVPGRGRFDLAARRRIVALWRVGAAGRLPEAQAATEMLLALAPLARCHDASIARCPGRSAASRLRVFARMQRARLMLDGNRHRVVRLEELSALTNFSRWYLSRQFLEIYEESPQEASIRLRAQHACALLRTTDWPVKRIAVECGFENCASFGRMYRRTFGKRPSDERSMPSPTVRKLVGANTVASKKTNTADKRR</sequence>
<dbReference type="InterPro" id="IPR009057">
    <property type="entry name" value="Homeodomain-like_sf"/>
</dbReference>
<gene>
    <name evidence="6" type="ORF">E1B00_13200</name>
</gene>
<feature type="region of interest" description="Disordered" evidence="4">
    <location>
        <begin position="262"/>
        <end position="297"/>
    </location>
</feature>
<evidence type="ECO:0000256" key="1">
    <source>
        <dbReference type="ARBA" id="ARBA00023015"/>
    </source>
</evidence>
<dbReference type="PANTHER" id="PTHR46796:SF7">
    <property type="entry name" value="ARAC FAMILY TRANSCRIPTIONAL REGULATOR"/>
    <property type="match status" value="1"/>
</dbReference>